<sequence>MKIRRSNERGYADHGWLRSYHTFSFANYMDPDHMGFRALRVINEDRVSPGHGFGAHPHRDMEIISYVLEGEMAHQDNMGNGEVMRPGDVQRMSAGTGVLHSEFNHSKENGLHFLQIWIETAKRGIAPSYEQKAFPHAERQGQWRLVVSPDGQDGSVSVNQDVNLYSALFNEGEQADTPSTRYAWLHVINGEMEINGETLSAGDAAAFQPDETFTLTGKKAGEVLLFDLA</sequence>
<dbReference type="InterPro" id="IPR012093">
    <property type="entry name" value="Pirin"/>
</dbReference>
<dbReference type="InterPro" id="IPR014710">
    <property type="entry name" value="RmlC-like_jellyroll"/>
</dbReference>
<dbReference type="Proteomes" id="UP000198505">
    <property type="component" value="Unassembled WGS sequence"/>
</dbReference>
<feature type="binding site" evidence="2">
    <location>
        <position position="58"/>
    </location>
    <ligand>
        <name>Fe cation</name>
        <dbReference type="ChEBI" id="CHEBI:24875"/>
    </ligand>
</feature>
<dbReference type="CDD" id="cd02910">
    <property type="entry name" value="cupin_Yhhw_N"/>
    <property type="match status" value="1"/>
</dbReference>
<dbReference type="AlphaFoldDB" id="A0A1H9PPV1"/>
<keyword evidence="2" id="KW-0408">Iron</keyword>
<dbReference type="Gene3D" id="2.60.120.10">
    <property type="entry name" value="Jelly Rolls"/>
    <property type="match status" value="2"/>
</dbReference>
<feature type="binding site" evidence="2">
    <location>
        <position position="102"/>
    </location>
    <ligand>
        <name>Fe cation</name>
        <dbReference type="ChEBI" id="CHEBI:24875"/>
    </ligand>
</feature>
<feature type="domain" description="Quercetin 2,3-dioxygenase C-terminal cupin" evidence="5">
    <location>
        <begin position="145"/>
        <end position="228"/>
    </location>
</feature>
<accession>A0A1H9PPV1</accession>
<dbReference type="GO" id="GO:0046872">
    <property type="term" value="F:metal ion binding"/>
    <property type="evidence" value="ECO:0007669"/>
    <property type="project" value="UniProtKB-KW"/>
</dbReference>
<dbReference type="Pfam" id="PF17954">
    <property type="entry name" value="Pirin_C_2"/>
    <property type="match status" value="1"/>
</dbReference>
<dbReference type="SUPFAM" id="SSF51182">
    <property type="entry name" value="RmlC-like cupins"/>
    <property type="match status" value="1"/>
</dbReference>
<dbReference type="CDD" id="cd20311">
    <property type="entry name" value="cupin_Yhhw_C"/>
    <property type="match status" value="1"/>
</dbReference>
<keyword evidence="2" id="KW-0479">Metal-binding</keyword>
<dbReference type="PIRSF" id="PIRSF006232">
    <property type="entry name" value="Pirin"/>
    <property type="match status" value="1"/>
</dbReference>
<evidence type="ECO:0000256" key="3">
    <source>
        <dbReference type="RuleBase" id="RU003457"/>
    </source>
</evidence>
<dbReference type="InterPro" id="IPR041602">
    <property type="entry name" value="Quercetinase_C"/>
</dbReference>
<dbReference type="PANTHER" id="PTHR43212">
    <property type="entry name" value="QUERCETIN 2,3-DIOXYGENASE"/>
    <property type="match status" value="1"/>
</dbReference>
<proteinExistence type="inferred from homology"/>
<evidence type="ECO:0000259" key="4">
    <source>
        <dbReference type="Pfam" id="PF02678"/>
    </source>
</evidence>
<dbReference type="InterPro" id="IPR011051">
    <property type="entry name" value="RmlC_Cupin_sf"/>
</dbReference>
<protein>
    <recommendedName>
        <fullName evidence="8">Pirin N-terminal domain-containing protein</fullName>
    </recommendedName>
</protein>
<gene>
    <name evidence="6" type="ORF">SAMN04487958_101344</name>
</gene>
<feature type="domain" description="Pirin N-terminal" evidence="4">
    <location>
        <begin position="8"/>
        <end position="118"/>
    </location>
</feature>
<comment type="cofactor">
    <cofactor evidence="2">
        <name>Fe cation</name>
        <dbReference type="ChEBI" id="CHEBI:24875"/>
    </cofactor>
    <text evidence="2">Binds 1 Fe cation per subunit.</text>
</comment>
<dbReference type="Pfam" id="PF02678">
    <property type="entry name" value="Pirin"/>
    <property type="match status" value="1"/>
</dbReference>
<name>A0A1H9PPV1_9GAMM</name>
<feature type="binding site" evidence="2">
    <location>
        <position position="100"/>
    </location>
    <ligand>
        <name>Fe cation</name>
        <dbReference type="ChEBI" id="CHEBI:24875"/>
    </ligand>
</feature>
<organism evidence="6 7">
    <name type="scientific">Vreelandella subterranea</name>
    <dbReference type="NCBI Taxonomy" id="416874"/>
    <lineage>
        <taxon>Bacteria</taxon>
        <taxon>Pseudomonadati</taxon>
        <taxon>Pseudomonadota</taxon>
        <taxon>Gammaproteobacteria</taxon>
        <taxon>Oceanospirillales</taxon>
        <taxon>Halomonadaceae</taxon>
        <taxon>Vreelandella</taxon>
    </lineage>
</organism>
<dbReference type="PANTHER" id="PTHR43212:SF3">
    <property type="entry name" value="QUERCETIN 2,3-DIOXYGENASE"/>
    <property type="match status" value="1"/>
</dbReference>
<reference evidence="7" key="1">
    <citation type="submission" date="2016-10" db="EMBL/GenBank/DDBJ databases">
        <authorList>
            <person name="Varghese N."/>
            <person name="Submissions S."/>
        </authorList>
    </citation>
    <scope>NUCLEOTIDE SEQUENCE [LARGE SCALE GENOMIC DNA]</scope>
    <source>
        <strain evidence="7">CGMCC 1.6495</strain>
    </source>
</reference>
<evidence type="ECO:0000313" key="7">
    <source>
        <dbReference type="Proteomes" id="UP000198505"/>
    </source>
</evidence>
<evidence type="ECO:0000256" key="2">
    <source>
        <dbReference type="PIRSR" id="PIRSR006232-1"/>
    </source>
</evidence>
<dbReference type="EMBL" id="FOGS01000001">
    <property type="protein sequence ID" value="SER49799.1"/>
    <property type="molecule type" value="Genomic_DNA"/>
</dbReference>
<dbReference type="InterPro" id="IPR003829">
    <property type="entry name" value="Pirin_N_dom"/>
</dbReference>
<comment type="similarity">
    <text evidence="1 3">Belongs to the pirin family.</text>
</comment>
<evidence type="ECO:0000256" key="1">
    <source>
        <dbReference type="ARBA" id="ARBA00008416"/>
    </source>
</evidence>
<evidence type="ECO:0008006" key="8">
    <source>
        <dbReference type="Google" id="ProtNLM"/>
    </source>
</evidence>
<dbReference type="RefSeq" id="WP_092824689.1">
    <property type="nucleotide sequence ID" value="NZ_FOGS01000001.1"/>
</dbReference>
<feature type="binding site" evidence="2">
    <location>
        <position position="56"/>
    </location>
    <ligand>
        <name>Fe cation</name>
        <dbReference type="ChEBI" id="CHEBI:24875"/>
    </ligand>
</feature>
<keyword evidence="7" id="KW-1185">Reference proteome</keyword>
<evidence type="ECO:0000259" key="5">
    <source>
        <dbReference type="Pfam" id="PF17954"/>
    </source>
</evidence>
<evidence type="ECO:0000313" key="6">
    <source>
        <dbReference type="EMBL" id="SER49799.1"/>
    </source>
</evidence>
<dbReference type="STRING" id="416874.SAMN04487958_101344"/>